<keyword evidence="2" id="KW-0479">Metal-binding</keyword>
<dbReference type="InterPro" id="IPR000917">
    <property type="entry name" value="Sulfatase_N"/>
</dbReference>
<dbReference type="Gene3D" id="3.40.720.10">
    <property type="entry name" value="Alkaline Phosphatase, subunit A"/>
    <property type="match status" value="1"/>
</dbReference>
<evidence type="ECO:0000256" key="1">
    <source>
        <dbReference type="ARBA" id="ARBA00008779"/>
    </source>
</evidence>
<evidence type="ECO:0000256" key="3">
    <source>
        <dbReference type="ARBA" id="ARBA00022801"/>
    </source>
</evidence>
<comment type="similarity">
    <text evidence="1">Belongs to the sulfatase family.</text>
</comment>
<name>A0ABN6H8M4_9BACT</name>
<dbReference type="PANTHER" id="PTHR42693:SF53">
    <property type="entry name" value="ENDO-4-O-SULFATASE"/>
    <property type="match status" value="1"/>
</dbReference>
<dbReference type="InterPro" id="IPR050738">
    <property type="entry name" value="Sulfatase"/>
</dbReference>
<dbReference type="EMBL" id="AP024702">
    <property type="protein sequence ID" value="BCX50020.1"/>
    <property type="molecule type" value="Genomic_DNA"/>
</dbReference>
<feature type="domain" description="Sulfatase N-terminal" evidence="5">
    <location>
        <begin position="29"/>
        <end position="399"/>
    </location>
</feature>
<evidence type="ECO:0000313" key="6">
    <source>
        <dbReference type="EMBL" id="BCX50020.1"/>
    </source>
</evidence>
<dbReference type="PANTHER" id="PTHR42693">
    <property type="entry name" value="ARYLSULFATASE FAMILY MEMBER"/>
    <property type="match status" value="1"/>
</dbReference>
<evidence type="ECO:0000256" key="2">
    <source>
        <dbReference type="ARBA" id="ARBA00022723"/>
    </source>
</evidence>
<evidence type="ECO:0000259" key="5">
    <source>
        <dbReference type="Pfam" id="PF00884"/>
    </source>
</evidence>
<organism evidence="6 7">
    <name type="scientific">Haloferula helveola</name>
    <dbReference type="NCBI Taxonomy" id="490095"/>
    <lineage>
        <taxon>Bacteria</taxon>
        <taxon>Pseudomonadati</taxon>
        <taxon>Verrucomicrobiota</taxon>
        <taxon>Verrucomicrobiia</taxon>
        <taxon>Verrucomicrobiales</taxon>
        <taxon>Verrucomicrobiaceae</taxon>
        <taxon>Haloferula</taxon>
    </lineage>
</organism>
<evidence type="ECO:0000313" key="7">
    <source>
        <dbReference type="Proteomes" id="UP001374893"/>
    </source>
</evidence>
<evidence type="ECO:0000256" key="4">
    <source>
        <dbReference type="ARBA" id="ARBA00022837"/>
    </source>
</evidence>
<dbReference type="Proteomes" id="UP001374893">
    <property type="component" value="Chromosome"/>
</dbReference>
<keyword evidence="7" id="KW-1185">Reference proteome</keyword>
<proteinExistence type="inferred from homology"/>
<keyword evidence="3" id="KW-0378">Hydrolase</keyword>
<protein>
    <submittedName>
        <fullName evidence="6">Sulfatase</fullName>
    </submittedName>
</protein>
<dbReference type="Pfam" id="PF00884">
    <property type="entry name" value="Sulfatase"/>
    <property type="match status" value="1"/>
</dbReference>
<dbReference type="RefSeq" id="WP_338686900.1">
    <property type="nucleotide sequence ID" value="NZ_AP024702.1"/>
</dbReference>
<reference evidence="6 7" key="1">
    <citation type="submission" date="2021-06" db="EMBL/GenBank/DDBJ databases">
        <title>Complete genome of Haloferula helveola possessing various polysaccharide degrading enzymes.</title>
        <authorList>
            <person name="Takami H."/>
            <person name="Huang C."/>
            <person name="Hamasaki K."/>
        </authorList>
    </citation>
    <scope>NUCLEOTIDE SEQUENCE [LARGE SCALE GENOMIC DNA]</scope>
    <source>
        <strain evidence="6 7">CN-1</strain>
    </source>
</reference>
<dbReference type="InterPro" id="IPR024607">
    <property type="entry name" value="Sulfatase_CS"/>
</dbReference>
<dbReference type="SUPFAM" id="SSF53649">
    <property type="entry name" value="Alkaline phosphatase-like"/>
    <property type="match status" value="1"/>
</dbReference>
<dbReference type="PROSITE" id="PS00149">
    <property type="entry name" value="SULFATASE_2"/>
    <property type="match status" value="1"/>
</dbReference>
<accession>A0ABN6H8M4</accession>
<sequence>MISSCLRLLAALALAVPIVGPTLARPARPNILFIFSDDHRHELLGKVNPSIRTPALDALADSGVRFSHAFATTAICSPARAAVLSGLYGTRNGVPTLSDPLKYPAATFVHDLAEAGYRTAQAGKWHLGTTPQAAGFAQWARINSNGSWFNRNINTNIPGVAGGLGGTFYETFMADVVIDWIADHTANHADEPFFMWWCNQVPHVDGSLKYPDVKTDPANKVQHTPWGSSGGFRATYDVGDMTVPGNWSDSLSTKPPYLATSRFVTKSATEDYGGPGGYTNPAAGVRNATVGEDNVQQHQLEYNAAITALDAEIGRVLSRLDDPNSDGDSSDSIANNTWIVFMGDNGWQTGHHKFTSKVLAYEEACRIPLLVKGPGVTPRVESKITLNIDVTPMFYRIAGLDVPGYLQGKDLKELVADPGVPWRERFYYEAVVDESSLDAEPHDAVRTEQFKLIRTYASRTDAANNTNVTFEELYDLDTDPGELVNLASDPAFATVKGNLVTALEEEKAAIASSPAPIARRNRSAE</sequence>
<dbReference type="InterPro" id="IPR017850">
    <property type="entry name" value="Alkaline_phosphatase_core_sf"/>
</dbReference>
<gene>
    <name evidence="6" type="ORF">HAHE_39280</name>
</gene>
<keyword evidence="4" id="KW-0106">Calcium</keyword>